<sequence length="93" mass="10143">MDLVTLFWPALHQRLQTGRCGLWKWKPEDASKSHGRQGSTTGAREHNVQGDGPPLGAESWVLVCRIGSACASRLPLLSRVVAGQRPADDVQIL</sequence>
<name>A0A2J6R6C8_HYAVF</name>
<dbReference type="AlphaFoldDB" id="A0A2J6R6C8"/>
<dbReference type="OrthoDB" id="10641573at2759"/>
<proteinExistence type="predicted"/>
<dbReference type="EMBL" id="KZ613954">
    <property type="protein sequence ID" value="PMD34087.1"/>
    <property type="molecule type" value="Genomic_DNA"/>
</dbReference>
<reference evidence="2 3" key="1">
    <citation type="submission" date="2016-04" db="EMBL/GenBank/DDBJ databases">
        <title>A degradative enzymes factory behind the ericoid mycorrhizal symbiosis.</title>
        <authorList>
            <consortium name="DOE Joint Genome Institute"/>
            <person name="Martino E."/>
            <person name="Morin E."/>
            <person name="Grelet G."/>
            <person name="Kuo A."/>
            <person name="Kohler A."/>
            <person name="Daghino S."/>
            <person name="Barry K."/>
            <person name="Choi C."/>
            <person name="Cichocki N."/>
            <person name="Clum A."/>
            <person name="Copeland A."/>
            <person name="Hainaut M."/>
            <person name="Haridas S."/>
            <person name="Labutti K."/>
            <person name="Lindquist E."/>
            <person name="Lipzen A."/>
            <person name="Khouja H.-R."/>
            <person name="Murat C."/>
            <person name="Ohm R."/>
            <person name="Olson A."/>
            <person name="Spatafora J."/>
            <person name="Veneault-Fourrey C."/>
            <person name="Henrissat B."/>
            <person name="Grigoriev I."/>
            <person name="Martin F."/>
            <person name="Perotto S."/>
        </authorList>
    </citation>
    <scope>NUCLEOTIDE SEQUENCE [LARGE SCALE GENOMIC DNA]</scope>
    <source>
        <strain evidence="2 3">F</strain>
    </source>
</reference>
<gene>
    <name evidence="2" type="ORF">L207DRAFT_517314</name>
</gene>
<protein>
    <submittedName>
        <fullName evidence="2">Uncharacterized protein</fullName>
    </submittedName>
</protein>
<accession>A0A2J6R6C8</accession>
<evidence type="ECO:0000313" key="3">
    <source>
        <dbReference type="Proteomes" id="UP000235786"/>
    </source>
</evidence>
<organism evidence="2 3">
    <name type="scientific">Hyaloscypha variabilis (strain UAMH 11265 / GT02V1 / F)</name>
    <name type="common">Meliniomyces variabilis</name>
    <dbReference type="NCBI Taxonomy" id="1149755"/>
    <lineage>
        <taxon>Eukaryota</taxon>
        <taxon>Fungi</taxon>
        <taxon>Dikarya</taxon>
        <taxon>Ascomycota</taxon>
        <taxon>Pezizomycotina</taxon>
        <taxon>Leotiomycetes</taxon>
        <taxon>Helotiales</taxon>
        <taxon>Hyaloscyphaceae</taxon>
        <taxon>Hyaloscypha</taxon>
        <taxon>Hyaloscypha variabilis</taxon>
    </lineage>
</organism>
<keyword evidence="3" id="KW-1185">Reference proteome</keyword>
<feature type="region of interest" description="Disordered" evidence="1">
    <location>
        <begin position="26"/>
        <end position="52"/>
    </location>
</feature>
<evidence type="ECO:0000313" key="2">
    <source>
        <dbReference type="EMBL" id="PMD34087.1"/>
    </source>
</evidence>
<evidence type="ECO:0000256" key="1">
    <source>
        <dbReference type="SAM" id="MobiDB-lite"/>
    </source>
</evidence>
<dbReference type="Proteomes" id="UP000235786">
    <property type="component" value="Unassembled WGS sequence"/>
</dbReference>